<dbReference type="AlphaFoldDB" id="A0ABC8UGU8"/>
<sequence>MEVVDAIESLWRLFLVALGLGALLMLMARTKSTDPGASPSPSGSTSKKRVDEDPSSQDKAERRTKARHDARKQCIEEKGVMCERYVDRVLLGPSNEV</sequence>
<name>A0ABC8UGU8_9AQUA</name>
<accession>A0ABC8UGU8</accession>
<gene>
    <name evidence="2" type="ORF">ILEXP_LOCUS50239</name>
</gene>
<dbReference type="EMBL" id="CAUOFW020007702">
    <property type="protein sequence ID" value="CAK9180256.1"/>
    <property type="molecule type" value="Genomic_DNA"/>
</dbReference>
<dbReference type="Proteomes" id="UP001642360">
    <property type="component" value="Unassembled WGS sequence"/>
</dbReference>
<evidence type="ECO:0000313" key="2">
    <source>
        <dbReference type="EMBL" id="CAK9180256.1"/>
    </source>
</evidence>
<feature type="region of interest" description="Disordered" evidence="1">
    <location>
        <begin position="31"/>
        <end position="73"/>
    </location>
</feature>
<feature type="compositionally biased region" description="Low complexity" evidence="1">
    <location>
        <begin position="31"/>
        <end position="45"/>
    </location>
</feature>
<organism evidence="2 3">
    <name type="scientific">Ilex paraguariensis</name>
    <name type="common">yerba mate</name>
    <dbReference type="NCBI Taxonomy" id="185542"/>
    <lineage>
        <taxon>Eukaryota</taxon>
        <taxon>Viridiplantae</taxon>
        <taxon>Streptophyta</taxon>
        <taxon>Embryophyta</taxon>
        <taxon>Tracheophyta</taxon>
        <taxon>Spermatophyta</taxon>
        <taxon>Magnoliopsida</taxon>
        <taxon>eudicotyledons</taxon>
        <taxon>Gunneridae</taxon>
        <taxon>Pentapetalae</taxon>
        <taxon>asterids</taxon>
        <taxon>campanulids</taxon>
        <taxon>Aquifoliales</taxon>
        <taxon>Aquifoliaceae</taxon>
        <taxon>Ilex</taxon>
    </lineage>
</organism>
<proteinExistence type="predicted"/>
<feature type="compositionally biased region" description="Basic and acidic residues" evidence="1">
    <location>
        <begin position="48"/>
        <end position="63"/>
    </location>
</feature>
<comment type="caution">
    <text evidence="2">The sequence shown here is derived from an EMBL/GenBank/DDBJ whole genome shotgun (WGS) entry which is preliminary data.</text>
</comment>
<evidence type="ECO:0000256" key="1">
    <source>
        <dbReference type="SAM" id="MobiDB-lite"/>
    </source>
</evidence>
<keyword evidence="3" id="KW-1185">Reference proteome</keyword>
<feature type="non-terminal residue" evidence="2">
    <location>
        <position position="97"/>
    </location>
</feature>
<protein>
    <submittedName>
        <fullName evidence="2">Uncharacterized protein</fullName>
    </submittedName>
</protein>
<reference evidence="2 3" key="1">
    <citation type="submission" date="2024-02" db="EMBL/GenBank/DDBJ databases">
        <authorList>
            <person name="Vignale AGUSTIN F."/>
            <person name="Sosa J E."/>
            <person name="Modenutti C."/>
        </authorList>
    </citation>
    <scope>NUCLEOTIDE SEQUENCE [LARGE SCALE GENOMIC DNA]</scope>
</reference>
<evidence type="ECO:0000313" key="3">
    <source>
        <dbReference type="Proteomes" id="UP001642360"/>
    </source>
</evidence>